<dbReference type="AlphaFoldDB" id="A0A4V0P1M6"/>
<dbReference type="Proteomes" id="UP000509448">
    <property type="component" value="Chromosome"/>
</dbReference>
<dbReference type="OrthoDB" id="40399at2157"/>
<dbReference type="Pfam" id="PF13938">
    <property type="entry name" value="DUF4213"/>
    <property type="match status" value="1"/>
</dbReference>
<evidence type="ECO:0000313" key="3">
    <source>
        <dbReference type="EMBL" id="BBE42250.1"/>
    </source>
</evidence>
<dbReference type="KEGG" id="ccai:NAS2_0861"/>
<dbReference type="Pfam" id="PF04016">
    <property type="entry name" value="DUF364"/>
    <property type="match status" value="1"/>
</dbReference>
<dbReference type="Gene3D" id="3.40.50.11590">
    <property type="match status" value="1"/>
</dbReference>
<feature type="domain" description="DUF4213" evidence="2">
    <location>
        <begin position="4"/>
        <end position="86"/>
    </location>
</feature>
<name>A0A4V0P1M6_9ARCH</name>
<evidence type="ECO:0000313" key="4">
    <source>
        <dbReference type="Proteomes" id="UP000509448"/>
    </source>
</evidence>
<gene>
    <name evidence="3" type="ORF">NAS2_0861</name>
</gene>
<dbReference type="GO" id="GO:0005524">
    <property type="term" value="F:ATP binding"/>
    <property type="evidence" value="ECO:0007669"/>
    <property type="project" value="UniProtKB-KW"/>
</dbReference>
<dbReference type="RefSeq" id="WP_174448502.1">
    <property type="nucleotide sequence ID" value="NZ_AP018732.1"/>
</dbReference>
<evidence type="ECO:0000259" key="1">
    <source>
        <dbReference type="Pfam" id="PF04016"/>
    </source>
</evidence>
<dbReference type="InterPro" id="IPR025251">
    <property type="entry name" value="DUF4213"/>
</dbReference>
<proteinExistence type="predicted"/>
<protein>
    <submittedName>
        <fullName evidence="3">Molybdenum transport ATP-binding protein ModC</fullName>
    </submittedName>
</protein>
<keyword evidence="4" id="KW-1185">Reference proteome</keyword>
<keyword evidence="3" id="KW-0547">Nucleotide-binding</keyword>
<reference evidence="3 4" key="1">
    <citation type="journal article" date="2019" name="ISME J.">
        <title>Isolation and characterization of a thermophilic sulfur- and iron-reducing thaumarchaeote from a terrestrial acidic hot spring.</title>
        <authorList>
            <person name="Kato S."/>
            <person name="Itoh T."/>
            <person name="Yuki M."/>
            <person name="Nagamori M."/>
            <person name="Ohnishi M."/>
            <person name="Uematsu K."/>
            <person name="Suzuki K."/>
            <person name="Takashina T."/>
            <person name="Ohkuma M."/>
        </authorList>
    </citation>
    <scope>NUCLEOTIDE SEQUENCE [LARGE SCALE GENOMIC DNA]</scope>
    <source>
        <strain evidence="3 4">NAS-02</strain>
    </source>
</reference>
<organism evidence="3 4">
    <name type="scientific">Conexivisphaera calida</name>
    <dbReference type="NCBI Taxonomy" id="1874277"/>
    <lineage>
        <taxon>Archaea</taxon>
        <taxon>Nitrososphaerota</taxon>
        <taxon>Conexivisphaeria</taxon>
        <taxon>Conexivisphaerales</taxon>
        <taxon>Conexivisphaeraceae</taxon>
        <taxon>Conexivisphaera</taxon>
    </lineage>
</organism>
<dbReference type="EMBL" id="AP018732">
    <property type="protein sequence ID" value="BBE42250.1"/>
    <property type="molecule type" value="Genomic_DNA"/>
</dbReference>
<dbReference type="SUPFAM" id="SSF159713">
    <property type="entry name" value="Dhaf3308-like"/>
    <property type="match status" value="1"/>
</dbReference>
<sequence>MTLIDDLLEAIRPRDGAVEDVRVGISWTGVLGGGRLGLAKTYAIPAHSYVRDFGRLTDKRLTELAEYVRSWNLVEAGIGLAALNAALEPRGKPGVNALNVIAEEGRGKKVVMVGRFPQVEEIRAAAREFYILELDQCLIDPGRGVLPSTVADHVIPGSDIVAITGSTIANKSAEHLLRLSRDAGAYTIVLGPSTPMSDVLFEHGADAVAGLEARDPAAVLRKIGQSGGMINERAYPGEITFRYWER</sequence>
<keyword evidence="3" id="KW-0067">ATP-binding</keyword>
<evidence type="ECO:0000259" key="2">
    <source>
        <dbReference type="Pfam" id="PF13938"/>
    </source>
</evidence>
<dbReference type="GeneID" id="55584672"/>
<dbReference type="InterPro" id="IPR007161">
    <property type="entry name" value="DUF364"/>
</dbReference>
<dbReference type="Gene3D" id="3.30.390.100">
    <property type="match status" value="1"/>
</dbReference>
<feature type="domain" description="Putative heavy-metal chelation" evidence="1">
    <location>
        <begin position="97"/>
        <end position="231"/>
    </location>
</feature>
<accession>A0A4V0P1M6</accession>